<dbReference type="PROSITE" id="PS50929">
    <property type="entry name" value="ABC_TM1F"/>
    <property type="match status" value="1"/>
</dbReference>
<comment type="caution">
    <text evidence="11">The sequence shown here is derived from an EMBL/GenBank/DDBJ whole genome shotgun (WGS) entry which is preliminary data.</text>
</comment>
<dbReference type="PANTHER" id="PTHR11384">
    <property type="entry name" value="ATP-BINDING CASSETTE, SUB-FAMILY D MEMBER"/>
    <property type="match status" value="1"/>
</dbReference>
<accession>A0AA41YKW3</accession>
<dbReference type="Gene3D" id="3.40.50.300">
    <property type="entry name" value="P-loop containing nucleotide triphosphate hydrolases"/>
    <property type="match status" value="1"/>
</dbReference>
<dbReference type="PROSITE" id="PS50893">
    <property type="entry name" value="ABC_TRANSPORTER_2"/>
    <property type="match status" value="1"/>
</dbReference>
<dbReference type="InterPro" id="IPR011527">
    <property type="entry name" value="ABC1_TM_dom"/>
</dbReference>
<feature type="transmembrane region" description="Helical" evidence="8">
    <location>
        <begin position="285"/>
        <end position="305"/>
    </location>
</feature>
<evidence type="ECO:0000256" key="2">
    <source>
        <dbReference type="ARBA" id="ARBA00022448"/>
    </source>
</evidence>
<dbReference type="InterPro" id="IPR050835">
    <property type="entry name" value="ABC_transporter_sub-D"/>
</dbReference>
<feature type="transmembrane region" description="Helical" evidence="8">
    <location>
        <begin position="81"/>
        <end position="102"/>
    </location>
</feature>
<dbReference type="InterPro" id="IPR017871">
    <property type="entry name" value="ABC_transporter-like_CS"/>
</dbReference>
<dbReference type="SUPFAM" id="SSF90123">
    <property type="entry name" value="ABC transporter transmembrane region"/>
    <property type="match status" value="1"/>
</dbReference>
<evidence type="ECO:0000256" key="8">
    <source>
        <dbReference type="SAM" id="Phobius"/>
    </source>
</evidence>
<reference evidence="11" key="2">
    <citation type="submission" date="2022-10" db="EMBL/GenBank/DDBJ databases">
        <authorList>
            <person name="Trinh H.N."/>
        </authorList>
    </citation>
    <scope>NUCLEOTIDE SEQUENCE</scope>
    <source>
        <strain evidence="11">RN2-1</strain>
    </source>
</reference>
<evidence type="ECO:0000313" key="11">
    <source>
        <dbReference type="EMBL" id="MCW3475724.1"/>
    </source>
</evidence>
<evidence type="ECO:0000259" key="10">
    <source>
        <dbReference type="PROSITE" id="PS50929"/>
    </source>
</evidence>
<dbReference type="InterPro" id="IPR003593">
    <property type="entry name" value="AAA+_ATPase"/>
</dbReference>
<dbReference type="EMBL" id="JAPDNT010000011">
    <property type="protein sequence ID" value="MCW3475724.1"/>
    <property type="molecule type" value="Genomic_DNA"/>
</dbReference>
<evidence type="ECO:0000313" key="12">
    <source>
        <dbReference type="Proteomes" id="UP001165679"/>
    </source>
</evidence>
<evidence type="ECO:0000256" key="3">
    <source>
        <dbReference type="ARBA" id="ARBA00022692"/>
    </source>
</evidence>
<keyword evidence="2" id="KW-0813">Transport</keyword>
<dbReference type="PROSITE" id="PS00211">
    <property type="entry name" value="ABC_TRANSPORTER_1"/>
    <property type="match status" value="1"/>
</dbReference>
<evidence type="ECO:0000256" key="5">
    <source>
        <dbReference type="ARBA" id="ARBA00022840"/>
    </source>
</evidence>
<keyword evidence="3 8" id="KW-0812">Transmembrane</keyword>
<comment type="subcellular location">
    <subcellularLocation>
        <location evidence="1">Cell membrane</location>
        <topology evidence="1">Multi-pass membrane protein</topology>
    </subcellularLocation>
</comment>
<dbReference type="GO" id="GO:0005524">
    <property type="term" value="F:ATP binding"/>
    <property type="evidence" value="ECO:0007669"/>
    <property type="project" value="UniProtKB-KW"/>
</dbReference>
<dbReference type="Proteomes" id="UP001165679">
    <property type="component" value="Unassembled WGS sequence"/>
</dbReference>
<evidence type="ECO:0000256" key="6">
    <source>
        <dbReference type="ARBA" id="ARBA00022989"/>
    </source>
</evidence>
<keyword evidence="4" id="KW-0547">Nucleotide-binding</keyword>
<organism evidence="11 12">
    <name type="scientific">Limobrevibacterium gyesilva</name>
    <dbReference type="NCBI Taxonomy" id="2991712"/>
    <lineage>
        <taxon>Bacteria</taxon>
        <taxon>Pseudomonadati</taxon>
        <taxon>Pseudomonadota</taxon>
        <taxon>Alphaproteobacteria</taxon>
        <taxon>Acetobacterales</taxon>
        <taxon>Acetobacteraceae</taxon>
        <taxon>Limobrevibacterium</taxon>
    </lineage>
</organism>
<sequence length="588" mass="65448">MRGLGPFLRDAWHLSRPYFFSEEKWSARGLLAAIVFLNLSLVGMTVILNFWNRAFYNALQDKDWQSFMDLLLFYKRTDTGIMPGFCLIAAVYILVAVYRTYLNQWLRIRWRRWMTQRFLQRWLADRAYYRISLTAAAGANGYGTDNPDQRIADDLNSFVTETLSLSLDLLSNVVTLFSFLTILWTLSGPMTLLGVDIPGYMVWAALIYSAIGTWLTHMVGWPLAALNFRQQRVEADFRFALVRLRENVEGIALHRGEAEEQHGLRGRFEAVILNWWAIMLRTKQLNALVAGYSQAAVIFPIVVAAPRFFSGTMSLGGLTQTADAFGQVQGAMSWFVNSYAALAGWRATVDRLVTFHRSIEAARAAADQGVTAVPGETYALDNATLALPTGQALLDHTSFAFEPGQSVVISGRSGSGKSTLFRALAGIWPFGAGHVRQPRASSLFLPQRPYIPLGTLRHAVAYPAPVDAYSDDEIRAALADAQLSHLEPRLDDEDNWPQRLSGGEQQRLALARALLAKPDWLFLDEATASLDPEAEAALYATLRRRLPGTTLISIAHRPAVAAFHDRHLVFDRPADGPGRLVEAVRSAA</sequence>
<dbReference type="CDD" id="cd03223">
    <property type="entry name" value="ABCD_peroxisomal_ALDP"/>
    <property type="match status" value="1"/>
</dbReference>
<dbReference type="PANTHER" id="PTHR11384:SF59">
    <property type="entry name" value="LYSOSOMAL COBALAMIN TRANSPORTER ABCD4"/>
    <property type="match status" value="1"/>
</dbReference>
<dbReference type="Pfam" id="PF06472">
    <property type="entry name" value="ABC_membrane_2"/>
    <property type="match status" value="1"/>
</dbReference>
<dbReference type="SUPFAM" id="SSF52540">
    <property type="entry name" value="P-loop containing nucleoside triphosphate hydrolases"/>
    <property type="match status" value="1"/>
</dbReference>
<keyword evidence="6 8" id="KW-1133">Transmembrane helix</keyword>
<name>A0AA41YKW3_9PROT</name>
<dbReference type="InterPro" id="IPR003439">
    <property type="entry name" value="ABC_transporter-like_ATP-bd"/>
</dbReference>
<dbReference type="GO" id="GO:0140359">
    <property type="term" value="F:ABC-type transporter activity"/>
    <property type="evidence" value="ECO:0007669"/>
    <property type="project" value="InterPro"/>
</dbReference>
<feature type="transmembrane region" description="Helical" evidence="8">
    <location>
        <begin position="30"/>
        <end position="51"/>
    </location>
</feature>
<dbReference type="Pfam" id="PF00005">
    <property type="entry name" value="ABC_tran"/>
    <property type="match status" value="1"/>
</dbReference>
<proteinExistence type="predicted"/>
<reference evidence="11" key="1">
    <citation type="submission" date="2022-09" db="EMBL/GenBank/DDBJ databases">
        <title>Rhodovastum sp. nov. RN2-1 isolated from soil in Seongnam, South Korea.</title>
        <authorList>
            <person name="Le N.T."/>
        </authorList>
    </citation>
    <scope>NUCLEOTIDE SEQUENCE</scope>
    <source>
        <strain evidence="11">RN2-1</strain>
    </source>
</reference>
<keyword evidence="7 8" id="KW-0472">Membrane</keyword>
<evidence type="ECO:0000256" key="7">
    <source>
        <dbReference type="ARBA" id="ARBA00023136"/>
    </source>
</evidence>
<evidence type="ECO:0000259" key="9">
    <source>
        <dbReference type="PROSITE" id="PS50893"/>
    </source>
</evidence>
<evidence type="ECO:0000256" key="4">
    <source>
        <dbReference type="ARBA" id="ARBA00022741"/>
    </source>
</evidence>
<gene>
    <name evidence="11" type="ORF">OL599_14170</name>
</gene>
<feature type="transmembrane region" description="Helical" evidence="8">
    <location>
        <begin position="200"/>
        <end position="224"/>
    </location>
</feature>
<protein>
    <submittedName>
        <fullName evidence="11">ABC transporter ATP-binding protein/permease</fullName>
    </submittedName>
</protein>
<dbReference type="GO" id="GO:0016887">
    <property type="term" value="F:ATP hydrolysis activity"/>
    <property type="evidence" value="ECO:0007669"/>
    <property type="project" value="InterPro"/>
</dbReference>
<dbReference type="InterPro" id="IPR036640">
    <property type="entry name" value="ABC1_TM_sf"/>
</dbReference>
<dbReference type="SMART" id="SM00382">
    <property type="entry name" value="AAA"/>
    <property type="match status" value="1"/>
</dbReference>
<dbReference type="GO" id="GO:0005886">
    <property type="term" value="C:plasma membrane"/>
    <property type="evidence" value="ECO:0007669"/>
    <property type="project" value="UniProtKB-SubCell"/>
</dbReference>
<keyword evidence="5 11" id="KW-0067">ATP-binding</keyword>
<evidence type="ECO:0000256" key="1">
    <source>
        <dbReference type="ARBA" id="ARBA00004651"/>
    </source>
</evidence>
<feature type="domain" description="ABC transporter" evidence="9">
    <location>
        <begin position="378"/>
        <end position="586"/>
    </location>
</feature>
<dbReference type="RefSeq" id="WP_264714451.1">
    <property type="nucleotide sequence ID" value="NZ_JAPDNT010000011.1"/>
</dbReference>
<feature type="domain" description="ABC transmembrane type-1" evidence="10">
    <location>
        <begin position="29"/>
        <end position="344"/>
    </location>
</feature>
<dbReference type="Gene3D" id="1.20.1560.10">
    <property type="entry name" value="ABC transporter type 1, transmembrane domain"/>
    <property type="match status" value="1"/>
</dbReference>
<dbReference type="AlphaFoldDB" id="A0AA41YKW3"/>
<keyword evidence="12" id="KW-1185">Reference proteome</keyword>
<dbReference type="InterPro" id="IPR027417">
    <property type="entry name" value="P-loop_NTPase"/>
</dbReference>
<feature type="transmembrane region" description="Helical" evidence="8">
    <location>
        <begin position="169"/>
        <end position="188"/>
    </location>
</feature>